<dbReference type="InterPro" id="IPR002151">
    <property type="entry name" value="Kinesin_light"/>
</dbReference>
<evidence type="ECO:0000256" key="2">
    <source>
        <dbReference type="ARBA" id="ARBA00009622"/>
    </source>
</evidence>
<dbReference type="PROSITE" id="PS50005">
    <property type="entry name" value="TPR"/>
    <property type="match status" value="1"/>
</dbReference>
<keyword evidence="3" id="KW-0963">Cytoplasm</keyword>
<name>A0A562UW04_9SPHN</name>
<evidence type="ECO:0000313" key="13">
    <source>
        <dbReference type="EMBL" id="TWJ09801.1"/>
    </source>
</evidence>
<reference evidence="13 14" key="1">
    <citation type="submission" date="2019-07" db="EMBL/GenBank/DDBJ databases">
        <title>Genomic Encyclopedia of Archaeal and Bacterial Type Strains, Phase II (KMG-II): from individual species to whole genera.</title>
        <authorList>
            <person name="Goeker M."/>
        </authorList>
    </citation>
    <scope>NUCLEOTIDE SEQUENCE [LARGE SCALE GENOMIC DNA]</scope>
    <source>
        <strain evidence="13 14">ATCC BAA-2084</strain>
    </source>
</reference>
<keyword evidence="11" id="KW-0732">Signal</keyword>
<protein>
    <submittedName>
        <fullName evidence="13">CHAT domain-containing protein</fullName>
    </submittedName>
</protein>
<proteinExistence type="inferred from homology"/>
<feature type="domain" description="CHAT" evidence="12">
    <location>
        <begin position="758"/>
        <end position="1031"/>
    </location>
</feature>
<evidence type="ECO:0000256" key="1">
    <source>
        <dbReference type="ARBA" id="ARBA00004245"/>
    </source>
</evidence>
<dbReference type="PANTHER" id="PTHR45783">
    <property type="entry name" value="KINESIN LIGHT CHAIN"/>
    <property type="match status" value="1"/>
</dbReference>
<evidence type="ECO:0000256" key="5">
    <source>
        <dbReference type="ARBA" id="ARBA00022737"/>
    </source>
</evidence>
<dbReference type="InterPro" id="IPR024983">
    <property type="entry name" value="CHAT_dom"/>
</dbReference>
<comment type="subcellular location">
    <subcellularLocation>
        <location evidence="1">Cytoplasm</location>
        <location evidence="1">Cytoskeleton</location>
    </subcellularLocation>
</comment>
<dbReference type="GO" id="GO:0019894">
    <property type="term" value="F:kinesin binding"/>
    <property type="evidence" value="ECO:0007669"/>
    <property type="project" value="TreeGrafter"/>
</dbReference>
<evidence type="ECO:0000313" key="14">
    <source>
        <dbReference type="Proteomes" id="UP000320547"/>
    </source>
</evidence>
<dbReference type="Proteomes" id="UP000320547">
    <property type="component" value="Unassembled WGS sequence"/>
</dbReference>
<gene>
    <name evidence="13" type="ORF">JN10_1447</name>
</gene>
<dbReference type="SMART" id="SM00028">
    <property type="entry name" value="TPR"/>
    <property type="match status" value="9"/>
</dbReference>
<dbReference type="Pfam" id="PF12770">
    <property type="entry name" value="CHAT"/>
    <property type="match status" value="1"/>
</dbReference>
<dbReference type="GO" id="GO:0005874">
    <property type="term" value="C:microtubule"/>
    <property type="evidence" value="ECO:0007669"/>
    <property type="project" value="UniProtKB-KW"/>
</dbReference>
<evidence type="ECO:0000256" key="8">
    <source>
        <dbReference type="ARBA" id="ARBA00023175"/>
    </source>
</evidence>
<dbReference type="Pfam" id="PF13424">
    <property type="entry name" value="TPR_12"/>
    <property type="match status" value="4"/>
</dbReference>
<sequence>MRAAIAFMLALSVVMPSGLLGQDSEQVNATIGTRELAISSASALYEQAVLLTNSGNHEGAEKAFREALNLRETWLGRDDPVTLLSIRSLALNLRLQGRYWDAEPLFARALARNERVLGKDHIDTLSSVRDLALCLKYQGRYSEAENLLLRALSTKERVLGREDSSTLSSAINLANLYKDLGRYGEAETLLRRVMRSRERKLGQDAPPTLASVRNLAALYLSQGRYPEAEALFVRFLEASDRNGVAHASRFLVISSLASLYKAQGRYGEAEPLYLEELRAGERLLGEDHPQTLAYLTNLAALFTDQGRYAEAEANLSRAMSSNVRVMGSDHPSTLASIDNLASLFNAQGRYEQAERLLLRALSGKNRVLGKRHPSTLSSLNSLASIYRAQGRFAEAEPLFQKVLEAKEQVLGKEHPSTLDSVSGLARLYSDQSRLSAALPLVWRALAGRISVLPDHHPAVATSFADMADLNDAQGGSPAKSNYFRKRAVNSLQGVRQNMAELDQETQRSFLNKHRTTYIELQQALIAQGRFAEAEQVGRMLKDVEYTAFVRGATDVSEGEQLALTRQESEWEAQFEAWLETPNQIANKLAALRSKERNEGKLSVLEQKQLADLDEAYGAAYEEFFTLVTNWTSETQTFDSNRIEREVEDLELEKSRAIQRLVGDIGADVALMQAVAFEDSLHLFFITGEAFVHEEVPVTRSELFQTIFAARSSIDKGRYLGSSTTDCRATLLGNIDQNSLQCSSGAAVSDARAEELQVPLGQLYRWLIAPIEDELAAAGTNTLMLNLQGQIRYIPFAALWDGNSYLTEKLQMAFYTPAANTQYDTVATLTEAQGFGLSNAFPGFSPLPGVPRELDYVIGTEAKPGILAGAYVLNEGFDRASFERELADPAPVVHIATHFHLKPGDEAASYLLLGDGSKVSVAAINRSYKFNFEGVELLTLSACETALGAESTGMEIEGFGALAQNKGAASVVASLWQVSDMAAPELMRSFYRGIVEDKLSKAAALQQAQVEMIRSKDFADPFNWAPFVIMGNWR</sequence>
<dbReference type="STRING" id="476157.GCA_001663155_01906"/>
<comment type="caution">
    <text evidence="13">The sequence shown here is derived from an EMBL/GenBank/DDBJ whole genome shotgun (WGS) entry which is preliminary data.</text>
</comment>
<dbReference type="InterPro" id="IPR011990">
    <property type="entry name" value="TPR-like_helical_dom_sf"/>
</dbReference>
<dbReference type="GO" id="GO:0005871">
    <property type="term" value="C:kinesin complex"/>
    <property type="evidence" value="ECO:0007669"/>
    <property type="project" value="InterPro"/>
</dbReference>
<evidence type="ECO:0000256" key="9">
    <source>
        <dbReference type="ARBA" id="ARBA00023212"/>
    </source>
</evidence>
<dbReference type="InterPro" id="IPR019734">
    <property type="entry name" value="TPR_rpt"/>
</dbReference>
<dbReference type="PRINTS" id="PR00381">
    <property type="entry name" value="KINESINLIGHT"/>
</dbReference>
<feature type="signal peptide" evidence="11">
    <location>
        <begin position="1"/>
        <end position="21"/>
    </location>
</feature>
<comment type="similarity">
    <text evidence="2">Belongs to the kinesin light chain family.</text>
</comment>
<keyword evidence="9" id="KW-0206">Cytoskeleton</keyword>
<keyword evidence="7" id="KW-0175">Coiled coil</keyword>
<feature type="repeat" description="TPR" evidence="10">
    <location>
        <begin position="376"/>
        <end position="409"/>
    </location>
</feature>
<keyword evidence="14" id="KW-1185">Reference proteome</keyword>
<dbReference type="Gene3D" id="1.25.40.10">
    <property type="entry name" value="Tetratricopeptide repeat domain"/>
    <property type="match status" value="2"/>
</dbReference>
<evidence type="ECO:0000256" key="4">
    <source>
        <dbReference type="ARBA" id="ARBA00022701"/>
    </source>
</evidence>
<dbReference type="GO" id="GO:0007018">
    <property type="term" value="P:microtubule-based movement"/>
    <property type="evidence" value="ECO:0007669"/>
    <property type="project" value="TreeGrafter"/>
</dbReference>
<dbReference type="GO" id="GO:0005737">
    <property type="term" value="C:cytoplasm"/>
    <property type="evidence" value="ECO:0007669"/>
    <property type="project" value="TreeGrafter"/>
</dbReference>
<evidence type="ECO:0000256" key="7">
    <source>
        <dbReference type="ARBA" id="ARBA00023054"/>
    </source>
</evidence>
<organism evidence="13 14">
    <name type="scientific">Altererythrobacter ishigakiensis</name>
    <dbReference type="NCBI Taxonomy" id="476157"/>
    <lineage>
        <taxon>Bacteria</taxon>
        <taxon>Pseudomonadati</taxon>
        <taxon>Pseudomonadota</taxon>
        <taxon>Alphaproteobacteria</taxon>
        <taxon>Sphingomonadales</taxon>
        <taxon>Erythrobacteraceae</taxon>
        <taxon>Altererythrobacter</taxon>
    </lineage>
</organism>
<dbReference type="Pfam" id="PF13374">
    <property type="entry name" value="TPR_10"/>
    <property type="match status" value="2"/>
</dbReference>
<keyword evidence="5" id="KW-0677">Repeat</keyword>
<dbReference type="AlphaFoldDB" id="A0A562UW04"/>
<dbReference type="SUPFAM" id="SSF48452">
    <property type="entry name" value="TPR-like"/>
    <property type="match status" value="2"/>
</dbReference>
<dbReference type="PANTHER" id="PTHR45783:SF3">
    <property type="entry name" value="KINESIN LIGHT CHAIN"/>
    <property type="match status" value="1"/>
</dbReference>
<evidence type="ECO:0000256" key="11">
    <source>
        <dbReference type="SAM" id="SignalP"/>
    </source>
</evidence>
<feature type="chain" id="PRO_5021857223" evidence="11">
    <location>
        <begin position="22"/>
        <end position="1033"/>
    </location>
</feature>
<evidence type="ECO:0000256" key="3">
    <source>
        <dbReference type="ARBA" id="ARBA00022490"/>
    </source>
</evidence>
<accession>A0A562UW04</accession>
<keyword evidence="8" id="KW-0505">Motor protein</keyword>
<evidence type="ECO:0000256" key="6">
    <source>
        <dbReference type="ARBA" id="ARBA00022803"/>
    </source>
</evidence>
<evidence type="ECO:0000259" key="12">
    <source>
        <dbReference type="Pfam" id="PF12770"/>
    </source>
</evidence>
<dbReference type="EMBL" id="VLLK01000001">
    <property type="protein sequence ID" value="TWJ09801.1"/>
    <property type="molecule type" value="Genomic_DNA"/>
</dbReference>
<keyword evidence="6 10" id="KW-0802">TPR repeat</keyword>
<keyword evidence="4" id="KW-0493">Microtubule</keyword>
<evidence type="ECO:0000256" key="10">
    <source>
        <dbReference type="PROSITE-ProRule" id="PRU00339"/>
    </source>
</evidence>